<dbReference type="Gramene" id="AET3Gv20997600.3">
    <property type="protein sequence ID" value="AET3Gv20997600.3"/>
    <property type="gene ID" value="AET3Gv20997600"/>
</dbReference>
<feature type="region of interest" description="Disordered" evidence="1">
    <location>
        <begin position="1"/>
        <end position="39"/>
    </location>
</feature>
<reference evidence="3" key="2">
    <citation type="journal article" date="2017" name="Nat. Plants">
        <title>The Aegilops tauschii genome reveals multiple impacts of transposons.</title>
        <authorList>
            <person name="Zhao G."/>
            <person name="Zou C."/>
            <person name="Li K."/>
            <person name="Wang K."/>
            <person name="Li T."/>
            <person name="Gao L."/>
            <person name="Zhang X."/>
            <person name="Wang H."/>
            <person name="Yang Z."/>
            <person name="Liu X."/>
            <person name="Jiang W."/>
            <person name="Mao L."/>
            <person name="Kong X."/>
            <person name="Jiao Y."/>
            <person name="Jia J."/>
        </authorList>
    </citation>
    <scope>NUCLEOTIDE SEQUENCE [LARGE SCALE GENOMIC DNA]</scope>
    <source>
        <strain evidence="3">cv. AL8/78</strain>
    </source>
</reference>
<dbReference type="AlphaFoldDB" id="A0A453GFV8"/>
<evidence type="ECO:0000313" key="3">
    <source>
        <dbReference type="Proteomes" id="UP000015105"/>
    </source>
</evidence>
<reference evidence="2" key="3">
    <citation type="journal article" date="2017" name="Nature">
        <title>Genome sequence of the progenitor of the wheat D genome Aegilops tauschii.</title>
        <authorList>
            <person name="Luo M.C."/>
            <person name="Gu Y.Q."/>
            <person name="Puiu D."/>
            <person name="Wang H."/>
            <person name="Twardziok S.O."/>
            <person name="Deal K.R."/>
            <person name="Huo N."/>
            <person name="Zhu T."/>
            <person name="Wang L."/>
            <person name="Wang Y."/>
            <person name="McGuire P.E."/>
            <person name="Liu S."/>
            <person name="Long H."/>
            <person name="Ramasamy R.K."/>
            <person name="Rodriguez J.C."/>
            <person name="Van S.L."/>
            <person name="Yuan L."/>
            <person name="Wang Z."/>
            <person name="Xia Z."/>
            <person name="Xiao L."/>
            <person name="Anderson O.D."/>
            <person name="Ouyang S."/>
            <person name="Liang Y."/>
            <person name="Zimin A.V."/>
            <person name="Pertea G."/>
            <person name="Qi P."/>
            <person name="Bennetzen J.L."/>
            <person name="Dai X."/>
            <person name="Dawson M.W."/>
            <person name="Muller H.G."/>
            <person name="Kugler K."/>
            <person name="Rivarola-Duarte L."/>
            <person name="Spannagl M."/>
            <person name="Mayer K.F.X."/>
            <person name="Lu F.H."/>
            <person name="Bevan M.W."/>
            <person name="Leroy P."/>
            <person name="Li P."/>
            <person name="You F.M."/>
            <person name="Sun Q."/>
            <person name="Liu Z."/>
            <person name="Lyons E."/>
            <person name="Wicker T."/>
            <person name="Salzberg S.L."/>
            <person name="Devos K.M."/>
            <person name="Dvorak J."/>
        </authorList>
    </citation>
    <scope>NUCLEOTIDE SEQUENCE [LARGE SCALE GENOMIC DNA]</scope>
    <source>
        <strain evidence="2">cv. AL8/78</strain>
    </source>
</reference>
<keyword evidence="3" id="KW-1185">Reference proteome</keyword>
<reference evidence="2" key="4">
    <citation type="submission" date="2019-03" db="UniProtKB">
        <authorList>
            <consortium name="EnsemblPlants"/>
        </authorList>
    </citation>
    <scope>IDENTIFICATION</scope>
</reference>
<reference evidence="3" key="1">
    <citation type="journal article" date="2014" name="Science">
        <title>Ancient hybridizations among the ancestral genomes of bread wheat.</title>
        <authorList>
            <consortium name="International Wheat Genome Sequencing Consortium,"/>
            <person name="Marcussen T."/>
            <person name="Sandve S.R."/>
            <person name="Heier L."/>
            <person name="Spannagl M."/>
            <person name="Pfeifer M."/>
            <person name="Jakobsen K.S."/>
            <person name="Wulff B.B."/>
            <person name="Steuernagel B."/>
            <person name="Mayer K.F."/>
            <person name="Olsen O.A."/>
        </authorList>
    </citation>
    <scope>NUCLEOTIDE SEQUENCE [LARGE SCALE GENOMIC DNA]</scope>
    <source>
        <strain evidence="3">cv. AL8/78</strain>
    </source>
</reference>
<protein>
    <submittedName>
        <fullName evidence="2">Uncharacterized protein</fullName>
    </submittedName>
</protein>
<evidence type="ECO:0000313" key="2">
    <source>
        <dbReference type="EnsemblPlants" id="AET3Gv20997600.3"/>
    </source>
</evidence>
<reference evidence="2" key="5">
    <citation type="journal article" date="2021" name="G3 (Bethesda)">
        <title>Aegilops tauschii genome assembly Aet v5.0 features greater sequence contiguity and improved annotation.</title>
        <authorList>
            <person name="Wang L."/>
            <person name="Zhu T."/>
            <person name="Rodriguez J.C."/>
            <person name="Deal K.R."/>
            <person name="Dubcovsky J."/>
            <person name="McGuire P.E."/>
            <person name="Lux T."/>
            <person name="Spannagl M."/>
            <person name="Mayer K.F.X."/>
            <person name="Baldrich P."/>
            <person name="Meyers B.C."/>
            <person name="Huo N."/>
            <person name="Gu Y.Q."/>
            <person name="Zhou H."/>
            <person name="Devos K.M."/>
            <person name="Bennetzen J.L."/>
            <person name="Unver T."/>
            <person name="Budak H."/>
            <person name="Gulick P.J."/>
            <person name="Galiba G."/>
            <person name="Kalapos B."/>
            <person name="Nelson D.R."/>
            <person name="Li P."/>
            <person name="You F.M."/>
            <person name="Luo M.C."/>
            <person name="Dvorak J."/>
        </authorList>
    </citation>
    <scope>NUCLEOTIDE SEQUENCE [LARGE SCALE GENOMIC DNA]</scope>
    <source>
        <strain evidence="2">cv. AL8/78</strain>
    </source>
</reference>
<proteinExistence type="predicted"/>
<sequence length="39" mass="4204">ASPSSPTRSPTSQSRTGPTHHHISQLTTSADRSRLLTMD</sequence>
<dbReference type="EnsemblPlants" id="AET3Gv20997600.3">
    <property type="protein sequence ID" value="AET3Gv20997600.3"/>
    <property type="gene ID" value="AET3Gv20997600"/>
</dbReference>
<name>A0A453GFV8_AEGTS</name>
<accession>A0A453GFV8</accession>
<feature type="compositionally biased region" description="Low complexity" evidence="1">
    <location>
        <begin position="1"/>
        <end position="17"/>
    </location>
</feature>
<dbReference type="Proteomes" id="UP000015105">
    <property type="component" value="Chromosome 3D"/>
</dbReference>
<evidence type="ECO:0000256" key="1">
    <source>
        <dbReference type="SAM" id="MobiDB-lite"/>
    </source>
</evidence>
<organism evidence="2 3">
    <name type="scientific">Aegilops tauschii subsp. strangulata</name>
    <name type="common">Goatgrass</name>
    <dbReference type="NCBI Taxonomy" id="200361"/>
    <lineage>
        <taxon>Eukaryota</taxon>
        <taxon>Viridiplantae</taxon>
        <taxon>Streptophyta</taxon>
        <taxon>Embryophyta</taxon>
        <taxon>Tracheophyta</taxon>
        <taxon>Spermatophyta</taxon>
        <taxon>Magnoliopsida</taxon>
        <taxon>Liliopsida</taxon>
        <taxon>Poales</taxon>
        <taxon>Poaceae</taxon>
        <taxon>BOP clade</taxon>
        <taxon>Pooideae</taxon>
        <taxon>Triticodae</taxon>
        <taxon>Triticeae</taxon>
        <taxon>Triticinae</taxon>
        <taxon>Aegilops</taxon>
    </lineage>
</organism>